<feature type="non-terminal residue" evidence="1">
    <location>
        <position position="125"/>
    </location>
</feature>
<evidence type="ECO:0000313" key="2">
    <source>
        <dbReference type="Proteomes" id="UP000265520"/>
    </source>
</evidence>
<protein>
    <submittedName>
        <fullName evidence="1">Helicase-like protein</fullName>
    </submittedName>
</protein>
<sequence>MEKIMREPSVERLSFHLEDEEMVVYEDHEENEEVINKPNIHKTKFLAWLDANKKYPEARDLTYSEFPMKFVWKQGDRVWAPRQRGLSIGRIHYVPPGAGEQFYLRILLNYVKGPTSYDDIKTVEN</sequence>
<keyword evidence="1" id="KW-0547">Nucleotide-binding</keyword>
<keyword evidence="2" id="KW-1185">Reference proteome</keyword>
<comment type="caution">
    <text evidence="1">The sequence shown here is derived from an EMBL/GenBank/DDBJ whole genome shotgun (WGS) entry which is preliminary data.</text>
</comment>
<name>A0A392QN26_9FABA</name>
<dbReference type="GO" id="GO:0004386">
    <property type="term" value="F:helicase activity"/>
    <property type="evidence" value="ECO:0007669"/>
    <property type="project" value="UniProtKB-KW"/>
</dbReference>
<accession>A0A392QN26</accession>
<reference evidence="1 2" key="1">
    <citation type="journal article" date="2018" name="Front. Plant Sci.">
        <title>Red Clover (Trifolium pratense) and Zigzag Clover (T. medium) - A Picture of Genomic Similarities and Differences.</title>
        <authorList>
            <person name="Dluhosova J."/>
            <person name="Istvanek J."/>
            <person name="Nedelnik J."/>
            <person name="Repkova J."/>
        </authorList>
    </citation>
    <scope>NUCLEOTIDE SEQUENCE [LARGE SCALE GENOMIC DNA]</scope>
    <source>
        <strain evidence="2">cv. 10/8</strain>
        <tissue evidence="1">Leaf</tissue>
    </source>
</reference>
<evidence type="ECO:0000313" key="1">
    <source>
        <dbReference type="EMBL" id="MCI25274.1"/>
    </source>
</evidence>
<dbReference type="EMBL" id="LXQA010146279">
    <property type="protein sequence ID" value="MCI25274.1"/>
    <property type="molecule type" value="Genomic_DNA"/>
</dbReference>
<keyword evidence="1" id="KW-0347">Helicase</keyword>
<organism evidence="1 2">
    <name type="scientific">Trifolium medium</name>
    <dbReference type="NCBI Taxonomy" id="97028"/>
    <lineage>
        <taxon>Eukaryota</taxon>
        <taxon>Viridiplantae</taxon>
        <taxon>Streptophyta</taxon>
        <taxon>Embryophyta</taxon>
        <taxon>Tracheophyta</taxon>
        <taxon>Spermatophyta</taxon>
        <taxon>Magnoliopsida</taxon>
        <taxon>eudicotyledons</taxon>
        <taxon>Gunneridae</taxon>
        <taxon>Pentapetalae</taxon>
        <taxon>rosids</taxon>
        <taxon>fabids</taxon>
        <taxon>Fabales</taxon>
        <taxon>Fabaceae</taxon>
        <taxon>Papilionoideae</taxon>
        <taxon>50 kb inversion clade</taxon>
        <taxon>NPAAA clade</taxon>
        <taxon>Hologalegina</taxon>
        <taxon>IRL clade</taxon>
        <taxon>Trifolieae</taxon>
        <taxon>Trifolium</taxon>
    </lineage>
</organism>
<proteinExistence type="predicted"/>
<dbReference type="Proteomes" id="UP000265520">
    <property type="component" value="Unassembled WGS sequence"/>
</dbReference>
<keyword evidence="1" id="KW-0067">ATP-binding</keyword>
<dbReference type="AlphaFoldDB" id="A0A392QN26"/>
<keyword evidence="1" id="KW-0378">Hydrolase</keyword>